<evidence type="ECO:0000313" key="3">
    <source>
        <dbReference type="Proteomes" id="UP000276776"/>
    </source>
</evidence>
<organism evidence="4">
    <name type="scientific">Thelazia callipaeda</name>
    <name type="common">Oriental eyeworm</name>
    <name type="synonym">Parasitic nematode</name>
    <dbReference type="NCBI Taxonomy" id="103827"/>
    <lineage>
        <taxon>Eukaryota</taxon>
        <taxon>Metazoa</taxon>
        <taxon>Ecdysozoa</taxon>
        <taxon>Nematoda</taxon>
        <taxon>Chromadorea</taxon>
        <taxon>Rhabditida</taxon>
        <taxon>Spirurina</taxon>
        <taxon>Spiruromorpha</taxon>
        <taxon>Thelazioidea</taxon>
        <taxon>Thelaziidae</taxon>
        <taxon>Thelazia</taxon>
    </lineage>
</organism>
<protein>
    <submittedName>
        <fullName evidence="4">OTU domain-containing protein</fullName>
    </submittedName>
</protein>
<dbReference type="EMBL" id="UYYF01004285">
    <property type="protein sequence ID" value="VDN01455.1"/>
    <property type="molecule type" value="Genomic_DNA"/>
</dbReference>
<accession>A0A0N5CVM5</accession>
<dbReference type="GO" id="GO:0045892">
    <property type="term" value="P:negative regulation of DNA-templated transcription"/>
    <property type="evidence" value="ECO:0007669"/>
    <property type="project" value="InterPro"/>
</dbReference>
<feature type="compositionally biased region" description="Polar residues" evidence="1">
    <location>
        <begin position="24"/>
        <end position="35"/>
    </location>
</feature>
<reference evidence="2 3" key="2">
    <citation type="submission" date="2018-11" db="EMBL/GenBank/DDBJ databases">
        <authorList>
            <consortium name="Pathogen Informatics"/>
        </authorList>
    </citation>
    <scope>NUCLEOTIDE SEQUENCE [LARGE SCALE GENOMIC DNA]</scope>
</reference>
<dbReference type="STRING" id="103827.A0A0N5CVM5"/>
<dbReference type="Pfam" id="PF04858">
    <property type="entry name" value="TH1"/>
    <property type="match status" value="1"/>
</dbReference>
<feature type="compositionally biased region" description="Basic and acidic residues" evidence="1">
    <location>
        <begin position="55"/>
        <end position="81"/>
    </location>
</feature>
<keyword evidence="3" id="KW-1185">Reference proteome</keyword>
<evidence type="ECO:0000256" key="1">
    <source>
        <dbReference type="SAM" id="MobiDB-lite"/>
    </source>
</evidence>
<name>A0A0N5CVM5_THECL</name>
<reference evidence="4" key="1">
    <citation type="submission" date="2017-02" db="UniProtKB">
        <authorList>
            <consortium name="WormBaseParasite"/>
        </authorList>
    </citation>
    <scope>IDENTIFICATION</scope>
</reference>
<dbReference type="OrthoDB" id="511287at2759"/>
<gene>
    <name evidence="2" type="ORF">TCLT_LOCUS4358</name>
</gene>
<dbReference type="GO" id="GO:0005634">
    <property type="term" value="C:nucleus"/>
    <property type="evidence" value="ECO:0007669"/>
    <property type="project" value="InterPro"/>
</dbReference>
<evidence type="ECO:0000313" key="4">
    <source>
        <dbReference type="WBParaSite" id="TCLT_0000436901-mRNA-1"/>
    </source>
</evidence>
<feature type="region of interest" description="Disordered" evidence="1">
    <location>
        <begin position="1"/>
        <end position="81"/>
    </location>
</feature>
<evidence type="ECO:0000313" key="2">
    <source>
        <dbReference type="EMBL" id="VDN01455.1"/>
    </source>
</evidence>
<dbReference type="WBParaSite" id="TCLT_0000436901-mRNA-1">
    <property type="protein sequence ID" value="TCLT_0000436901-mRNA-1"/>
    <property type="gene ID" value="TCLT_0000436901"/>
</dbReference>
<dbReference type="InterPro" id="IPR006942">
    <property type="entry name" value="TH1"/>
</dbReference>
<proteinExistence type="predicted"/>
<sequence>MTDRKNELDATTAEESNEVKNVCNPATNASTTTKCGGNDDCAALTKNDGCNDDSNDGKDDNFDKGSDGSSKNTEEYQEKEKSLMNEYLKSLRVTDSIMEPNVDVAIKGYLRNGGQPEVVISSLTESYCGLAQVPY</sequence>
<dbReference type="AlphaFoldDB" id="A0A0N5CVM5"/>
<dbReference type="Proteomes" id="UP000276776">
    <property type="component" value="Unassembled WGS sequence"/>
</dbReference>